<sequence>MSKPAWMDSVERVVDPLAQLSELGQRLDDPARRLAWRSTRKELDAAVTDANRAYNEAALRPSRKVPAAQIADLHEQLELAKGRAGVLALVEELAERTRLRVTATVLRPGETGHDPQSWRLLAARVSTGVDELLDALEADFVHPDEVHRRAEAALGDLLNRHLSVEATGQPDQLRRWAGQVEFALAVIQTTSTRA</sequence>
<dbReference type="Proteomes" id="UP001422759">
    <property type="component" value="Unassembled WGS sequence"/>
</dbReference>
<dbReference type="EMBL" id="BAAANT010000041">
    <property type="protein sequence ID" value="GAA2154352.1"/>
    <property type="molecule type" value="Genomic_DNA"/>
</dbReference>
<accession>A0ABP5LUQ6</accession>
<evidence type="ECO:0000313" key="2">
    <source>
        <dbReference type="Proteomes" id="UP001422759"/>
    </source>
</evidence>
<keyword evidence="2" id="KW-1185">Reference proteome</keyword>
<organism evidence="1 2">
    <name type="scientific">Kitasatospora kazusensis</name>
    <dbReference type="NCBI Taxonomy" id="407974"/>
    <lineage>
        <taxon>Bacteria</taxon>
        <taxon>Bacillati</taxon>
        <taxon>Actinomycetota</taxon>
        <taxon>Actinomycetes</taxon>
        <taxon>Kitasatosporales</taxon>
        <taxon>Streptomycetaceae</taxon>
        <taxon>Kitasatospora</taxon>
    </lineage>
</organism>
<proteinExistence type="predicted"/>
<dbReference type="RefSeq" id="WP_344468504.1">
    <property type="nucleotide sequence ID" value="NZ_BAAANT010000041.1"/>
</dbReference>
<evidence type="ECO:0000313" key="1">
    <source>
        <dbReference type="EMBL" id="GAA2154352.1"/>
    </source>
</evidence>
<reference evidence="2" key="1">
    <citation type="journal article" date="2019" name="Int. J. Syst. Evol. Microbiol.">
        <title>The Global Catalogue of Microorganisms (GCM) 10K type strain sequencing project: providing services to taxonomists for standard genome sequencing and annotation.</title>
        <authorList>
            <consortium name="The Broad Institute Genomics Platform"/>
            <consortium name="The Broad Institute Genome Sequencing Center for Infectious Disease"/>
            <person name="Wu L."/>
            <person name="Ma J."/>
        </authorList>
    </citation>
    <scope>NUCLEOTIDE SEQUENCE [LARGE SCALE GENOMIC DNA]</scope>
    <source>
        <strain evidence="2">JCM 14560</strain>
    </source>
</reference>
<comment type="caution">
    <text evidence="1">The sequence shown here is derived from an EMBL/GenBank/DDBJ whole genome shotgun (WGS) entry which is preliminary data.</text>
</comment>
<gene>
    <name evidence="1" type="ORF">GCM10009760_53200</name>
</gene>
<name>A0ABP5LUQ6_9ACTN</name>
<protein>
    <submittedName>
        <fullName evidence="1">Uncharacterized protein</fullName>
    </submittedName>
</protein>